<evidence type="ECO:0000259" key="3">
    <source>
        <dbReference type="Pfam" id="PF24067"/>
    </source>
</evidence>
<dbReference type="InterPro" id="IPR056425">
    <property type="entry name" value="Beta-prop_BT_1020"/>
</dbReference>
<protein>
    <recommendedName>
        <fullName evidence="6">Sialidase domain-containing protein</fullName>
    </recommendedName>
</protein>
<evidence type="ECO:0000259" key="2">
    <source>
        <dbReference type="Pfam" id="PF13088"/>
    </source>
</evidence>
<reference evidence="4" key="1">
    <citation type="submission" date="2021-10" db="EMBL/GenBank/DDBJ databases">
        <authorList>
            <person name="Piombo E."/>
        </authorList>
    </citation>
    <scope>NUCLEOTIDE SEQUENCE</scope>
</reference>
<evidence type="ECO:0000313" key="5">
    <source>
        <dbReference type="Proteomes" id="UP000775872"/>
    </source>
</evidence>
<comment type="caution">
    <text evidence="4">The sequence shown here is derived from an EMBL/GenBank/DDBJ whole genome shotgun (WGS) entry which is preliminary data.</text>
</comment>
<dbReference type="OrthoDB" id="3701586at2759"/>
<evidence type="ECO:0008006" key="6">
    <source>
        <dbReference type="Google" id="ProtNLM"/>
    </source>
</evidence>
<keyword evidence="5" id="KW-1185">Reference proteome</keyword>
<feature type="chain" id="PRO_5040273275" description="Sialidase domain-containing protein" evidence="1">
    <location>
        <begin position="20"/>
        <end position="430"/>
    </location>
</feature>
<dbReference type="EMBL" id="CABFOC020000053">
    <property type="protein sequence ID" value="CAH0054946.1"/>
    <property type="molecule type" value="Genomic_DNA"/>
</dbReference>
<keyword evidence="1" id="KW-0732">Signal</keyword>
<feature type="domain" description="Sialidase" evidence="2">
    <location>
        <begin position="256"/>
        <end position="406"/>
    </location>
</feature>
<feature type="domain" description="BT-1020-like N-terminal beta-propeller" evidence="3">
    <location>
        <begin position="60"/>
        <end position="125"/>
    </location>
</feature>
<accession>A0A9N9ZGB2</accession>
<dbReference type="Pfam" id="PF13088">
    <property type="entry name" value="BNR_2"/>
    <property type="match status" value="1"/>
</dbReference>
<dbReference type="Proteomes" id="UP000775872">
    <property type="component" value="Unassembled WGS sequence"/>
</dbReference>
<evidence type="ECO:0000256" key="1">
    <source>
        <dbReference type="SAM" id="SignalP"/>
    </source>
</evidence>
<sequence>MELAALLVFFGLLRCRAFAQSPTPNEIWQVTPAIDPADKLLAGWDEISVVKETQVYNGVQENRTYAHHSELFHLNNVIYLAFSSAPVDEDSMGQDARISVSHDGGLSWSHPHTVVQAAMLPNQTDPHNFTYWCNLGIVQRVWQPVSFVHLVEEDALYSIVLSASVGCPGNFQSAGKVAQRINKGDGRPDGHPCWLEKNEYTEAQLYNETIFGTEYGMANCENADSLNAILSEPQKVPAWSSWLYNHKLYGADNIHDLQEQTHAVWLKNENSTSGGYWQRFWRDISAKNNSLAVWVEYTHDEDGADWYPKVLNQFGNQIFETNIPDAKTKQHLGVLENGDRFLVSNPRYDANLDRQPLTIATSRGQDHSYKHIGVLRTNASTNIAPETRDQYKNHGFHYPSAIQIRDRLVVSYSENKENIWVSVIELGDLP</sequence>
<dbReference type="AlphaFoldDB" id="A0A9N9ZGB2"/>
<evidence type="ECO:0000313" key="4">
    <source>
        <dbReference type="EMBL" id="CAH0054946.1"/>
    </source>
</evidence>
<name>A0A9N9ZGB2_9HYPO</name>
<feature type="signal peptide" evidence="1">
    <location>
        <begin position="1"/>
        <end position="19"/>
    </location>
</feature>
<dbReference type="Pfam" id="PF24067">
    <property type="entry name" value="Beta-prop_BT_1020"/>
    <property type="match status" value="1"/>
</dbReference>
<dbReference type="InterPro" id="IPR011040">
    <property type="entry name" value="Sialidase"/>
</dbReference>
<proteinExistence type="predicted"/>
<organism evidence="4 5">
    <name type="scientific">Clonostachys solani</name>
    <dbReference type="NCBI Taxonomy" id="160281"/>
    <lineage>
        <taxon>Eukaryota</taxon>
        <taxon>Fungi</taxon>
        <taxon>Dikarya</taxon>
        <taxon>Ascomycota</taxon>
        <taxon>Pezizomycotina</taxon>
        <taxon>Sordariomycetes</taxon>
        <taxon>Hypocreomycetidae</taxon>
        <taxon>Hypocreales</taxon>
        <taxon>Bionectriaceae</taxon>
        <taxon>Clonostachys</taxon>
    </lineage>
</organism>
<gene>
    <name evidence="4" type="ORF">CSOL1703_00016847</name>
</gene>